<reference evidence="1 2" key="1">
    <citation type="journal article" date="2022" name="DNA Res.">
        <title>Chromosomal-level genome assembly of the orchid tree Bauhinia variegata (Leguminosae; Cercidoideae) supports the allotetraploid origin hypothesis of Bauhinia.</title>
        <authorList>
            <person name="Zhong Y."/>
            <person name="Chen Y."/>
            <person name="Zheng D."/>
            <person name="Pang J."/>
            <person name="Liu Y."/>
            <person name="Luo S."/>
            <person name="Meng S."/>
            <person name="Qian L."/>
            <person name="Wei D."/>
            <person name="Dai S."/>
            <person name="Zhou R."/>
        </authorList>
    </citation>
    <scope>NUCLEOTIDE SEQUENCE [LARGE SCALE GENOMIC DNA]</scope>
    <source>
        <strain evidence="1">BV-YZ2020</strain>
    </source>
</reference>
<protein>
    <submittedName>
        <fullName evidence="1">Uncharacterized protein</fullName>
    </submittedName>
</protein>
<proteinExistence type="predicted"/>
<dbReference type="EMBL" id="CM039438">
    <property type="protein sequence ID" value="KAI4302062.1"/>
    <property type="molecule type" value="Genomic_DNA"/>
</dbReference>
<name>A0ACB9KY86_BAUVA</name>
<accession>A0ACB9KY86</accession>
<keyword evidence="2" id="KW-1185">Reference proteome</keyword>
<gene>
    <name evidence="1" type="ORF">L6164_035280</name>
</gene>
<evidence type="ECO:0000313" key="1">
    <source>
        <dbReference type="EMBL" id="KAI4302062.1"/>
    </source>
</evidence>
<sequence>MVPYEETYFELVLLNKGYGRHAQTGPETEQKSDLSSCCIGNERQVRSPAQNTGDDAVNEARNTEDEKQIVTPNHDPKSDPGVTRRENPVKQMGEDQEDVESYSLHGIEPDIVAEARVSDNSQIEGEEGDEAGVRDGPIEAKKRKDWVKEKP</sequence>
<evidence type="ECO:0000313" key="2">
    <source>
        <dbReference type="Proteomes" id="UP000828941"/>
    </source>
</evidence>
<dbReference type="Proteomes" id="UP000828941">
    <property type="component" value="Chromosome 13"/>
</dbReference>
<organism evidence="1 2">
    <name type="scientific">Bauhinia variegata</name>
    <name type="common">Purple orchid tree</name>
    <name type="synonym">Phanera variegata</name>
    <dbReference type="NCBI Taxonomy" id="167791"/>
    <lineage>
        <taxon>Eukaryota</taxon>
        <taxon>Viridiplantae</taxon>
        <taxon>Streptophyta</taxon>
        <taxon>Embryophyta</taxon>
        <taxon>Tracheophyta</taxon>
        <taxon>Spermatophyta</taxon>
        <taxon>Magnoliopsida</taxon>
        <taxon>eudicotyledons</taxon>
        <taxon>Gunneridae</taxon>
        <taxon>Pentapetalae</taxon>
        <taxon>rosids</taxon>
        <taxon>fabids</taxon>
        <taxon>Fabales</taxon>
        <taxon>Fabaceae</taxon>
        <taxon>Cercidoideae</taxon>
        <taxon>Cercideae</taxon>
        <taxon>Bauhiniinae</taxon>
        <taxon>Bauhinia</taxon>
    </lineage>
</organism>
<comment type="caution">
    <text evidence="1">The sequence shown here is derived from an EMBL/GenBank/DDBJ whole genome shotgun (WGS) entry which is preliminary data.</text>
</comment>